<sequence>MDESEVERNVVDLTVTCQGSLPTEVCTVVSDADCFMPIHTMCNTVAPSNECQLVLRHFFNDSGIFCINVSMTNDVSLAVTSAKYSMTVDDSKPTFL</sequence>
<dbReference type="STRING" id="8022.A0A060WYC8"/>
<dbReference type="EMBL" id="FR904806">
    <property type="protein sequence ID" value="CDQ71997.1"/>
    <property type="molecule type" value="Genomic_DNA"/>
</dbReference>
<gene>
    <name evidence="2" type="ORF">GSONMT00029673001</name>
</gene>
<reference evidence="2" key="2">
    <citation type="submission" date="2014-03" db="EMBL/GenBank/DDBJ databases">
        <authorList>
            <person name="Genoscope - CEA"/>
        </authorList>
    </citation>
    <scope>NUCLEOTIDE SEQUENCE</scope>
</reference>
<name>A0A060WYC8_ONCMY</name>
<dbReference type="PaxDb" id="8022-A0A060WYC8"/>
<evidence type="ECO:0000259" key="1">
    <source>
        <dbReference type="Pfam" id="PF20433"/>
    </source>
</evidence>
<dbReference type="InterPro" id="IPR046846">
    <property type="entry name" value="PKAT_KLD"/>
</dbReference>
<feature type="domain" description="PKAT KLD" evidence="1">
    <location>
        <begin position="16"/>
        <end position="66"/>
    </location>
</feature>
<dbReference type="PANTHER" id="PTHR11861:SF1">
    <property type="entry name" value="MELANOCYTE PROTEIN PMEL"/>
    <property type="match status" value="1"/>
</dbReference>
<dbReference type="InterPro" id="IPR045219">
    <property type="entry name" value="PKAT"/>
</dbReference>
<protein>
    <recommendedName>
        <fullName evidence="1">PKAT KLD domain-containing protein</fullName>
    </recommendedName>
</protein>
<proteinExistence type="predicted"/>
<evidence type="ECO:0000313" key="3">
    <source>
        <dbReference type="Proteomes" id="UP000193380"/>
    </source>
</evidence>
<dbReference type="PANTHER" id="PTHR11861">
    <property type="entry name" value="MELANOCYTE PROTEIN PMEL 17-RELATED"/>
    <property type="match status" value="1"/>
</dbReference>
<dbReference type="GO" id="GO:0005886">
    <property type="term" value="C:plasma membrane"/>
    <property type="evidence" value="ECO:0007669"/>
    <property type="project" value="TreeGrafter"/>
</dbReference>
<evidence type="ECO:0000313" key="2">
    <source>
        <dbReference type="EMBL" id="CDQ71997.1"/>
    </source>
</evidence>
<dbReference type="Proteomes" id="UP000193380">
    <property type="component" value="Unassembled WGS sequence"/>
</dbReference>
<dbReference type="GO" id="GO:0042470">
    <property type="term" value="C:melanosome"/>
    <property type="evidence" value="ECO:0007669"/>
    <property type="project" value="TreeGrafter"/>
</dbReference>
<dbReference type="Pfam" id="PF20433">
    <property type="entry name" value="PKAT_KLD"/>
    <property type="match status" value="1"/>
</dbReference>
<dbReference type="GO" id="GO:0032438">
    <property type="term" value="P:melanosome organization"/>
    <property type="evidence" value="ECO:0007669"/>
    <property type="project" value="TreeGrafter"/>
</dbReference>
<dbReference type="AlphaFoldDB" id="A0A060WYC8"/>
<organism evidence="2 3">
    <name type="scientific">Oncorhynchus mykiss</name>
    <name type="common">Rainbow trout</name>
    <name type="synonym">Salmo gairdneri</name>
    <dbReference type="NCBI Taxonomy" id="8022"/>
    <lineage>
        <taxon>Eukaryota</taxon>
        <taxon>Metazoa</taxon>
        <taxon>Chordata</taxon>
        <taxon>Craniata</taxon>
        <taxon>Vertebrata</taxon>
        <taxon>Euteleostomi</taxon>
        <taxon>Actinopterygii</taxon>
        <taxon>Neopterygii</taxon>
        <taxon>Teleostei</taxon>
        <taxon>Protacanthopterygii</taxon>
        <taxon>Salmoniformes</taxon>
        <taxon>Salmonidae</taxon>
        <taxon>Salmoninae</taxon>
        <taxon>Oncorhynchus</taxon>
    </lineage>
</organism>
<accession>A0A060WYC8</accession>
<reference evidence="2" key="1">
    <citation type="journal article" date="2014" name="Nat. Commun.">
        <title>The rainbow trout genome provides novel insights into evolution after whole-genome duplication in vertebrates.</title>
        <authorList>
            <person name="Berthelot C."/>
            <person name="Brunet F."/>
            <person name="Chalopin D."/>
            <person name="Juanchich A."/>
            <person name="Bernard M."/>
            <person name="Noel B."/>
            <person name="Bento P."/>
            <person name="Da Silva C."/>
            <person name="Labadie K."/>
            <person name="Alberti A."/>
            <person name="Aury J.M."/>
            <person name="Louis A."/>
            <person name="Dehais P."/>
            <person name="Bardou P."/>
            <person name="Montfort J."/>
            <person name="Klopp C."/>
            <person name="Cabau C."/>
            <person name="Gaspin C."/>
            <person name="Thorgaard G.H."/>
            <person name="Boussaha M."/>
            <person name="Quillet E."/>
            <person name="Guyomard R."/>
            <person name="Galiana D."/>
            <person name="Bobe J."/>
            <person name="Volff J.N."/>
            <person name="Genet C."/>
            <person name="Wincker P."/>
            <person name="Jaillon O."/>
            <person name="Roest Crollius H."/>
            <person name="Guiguen Y."/>
        </authorList>
    </citation>
    <scope>NUCLEOTIDE SEQUENCE [LARGE SCALE GENOMIC DNA]</scope>
</reference>